<dbReference type="InterPro" id="IPR052170">
    <property type="entry name" value="M29_Exopeptidase"/>
</dbReference>
<keyword evidence="9" id="KW-0482">Metalloprotease</keyword>
<evidence type="ECO:0000256" key="7">
    <source>
        <dbReference type="ARBA" id="ARBA00022723"/>
    </source>
</evidence>
<keyword evidence="7" id="KW-0479">Metal-binding</keyword>
<evidence type="ECO:0000256" key="1">
    <source>
        <dbReference type="ARBA" id="ARBA00001941"/>
    </source>
</evidence>
<evidence type="ECO:0000256" key="3">
    <source>
        <dbReference type="ARBA" id="ARBA00001947"/>
    </source>
</evidence>
<dbReference type="InterPro" id="IPR000787">
    <property type="entry name" value="Peptidase_M29"/>
</dbReference>
<dbReference type="Pfam" id="PF02073">
    <property type="entry name" value="Peptidase_M29"/>
    <property type="match status" value="1"/>
</dbReference>
<keyword evidence="8" id="KW-0378">Hydrolase</keyword>
<dbReference type="STRING" id="574376.BAMA_22915"/>
<keyword evidence="6" id="KW-0645">Protease</keyword>
<dbReference type="PANTHER" id="PTHR34448:SF3">
    <property type="entry name" value="AMINOPEPTIDASE AMPS"/>
    <property type="match status" value="1"/>
</dbReference>
<dbReference type="RefSeq" id="WP_034639024.1">
    <property type="nucleotide sequence ID" value="NZ_CBCSJC010000019.1"/>
</dbReference>
<dbReference type="GO" id="GO:0046872">
    <property type="term" value="F:metal ion binding"/>
    <property type="evidence" value="ECO:0007669"/>
    <property type="project" value="UniProtKB-KW"/>
</dbReference>
<dbReference type="InterPro" id="IPR035097">
    <property type="entry name" value="M29_N-terminal"/>
</dbReference>
<dbReference type="PANTHER" id="PTHR34448">
    <property type="entry name" value="AMINOPEPTIDASE"/>
    <property type="match status" value="1"/>
</dbReference>
<evidence type="ECO:0000256" key="9">
    <source>
        <dbReference type="ARBA" id="ARBA00023049"/>
    </source>
</evidence>
<dbReference type="AlphaFoldDB" id="A0A073KAA6"/>
<comment type="caution">
    <text evidence="10">The sequence shown here is derived from an EMBL/GenBank/DDBJ whole genome shotgun (WGS) entry which is preliminary data.</text>
</comment>
<protein>
    <submittedName>
        <fullName evidence="10">Peptidase M29</fullName>
    </submittedName>
</protein>
<proteinExistence type="inferred from homology"/>
<evidence type="ECO:0000256" key="5">
    <source>
        <dbReference type="ARBA" id="ARBA00022438"/>
    </source>
</evidence>
<dbReference type="EMBL" id="JOTN01000008">
    <property type="protein sequence ID" value="KEK19238.1"/>
    <property type="molecule type" value="Genomic_DNA"/>
</dbReference>
<comment type="similarity">
    <text evidence="4">Belongs to the peptidase M29 family.</text>
</comment>
<dbReference type="Gene3D" id="3.40.1830.10">
    <property type="entry name" value="Thermophilic metalloprotease (M29)"/>
    <property type="match status" value="1"/>
</dbReference>
<comment type="cofactor">
    <cofactor evidence="3">
        <name>Zn(2+)</name>
        <dbReference type="ChEBI" id="CHEBI:29105"/>
    </cofactor>
</comment>
<reference evidence="10 11" key="1">
    <citation type="submission" date="2014-06" db="EMBL/GenBank/DDBJ databases">
        <title>Draft genome sequence of Bacillus manliponensis JCM 15802 (MCCC 1A00708).</title>
        <authorList>
            <person name="Lai Q."/>
            <person name="Liu Y."/>
            <person name="Shao Z."/>
        </authorList>
    </citation>
    <scope>NUCLEOTIDE SEQUENCE [LARGE SCALE GENOMIC DNA]</scope>
    <source>
        <strain evidence="10 11">JCM 15802</strain>
    </source>
</reference>
<evidence type="ECO:0000313" key="11">
    <source>
        <dbReference type="Proteomes" id="UP000027822"/>
    </source>
</evidence>
<gene>
    <name evidence="10" type="ORF">BAMA_22915</name>
</gene>
<dbReference type="GO" id="GO:0008237">
    <property type="term" value="F:metallopeptidase activity"/>
    <property type="evidence" value="ECO:0007669"/>
    <property type="project" value="UniProtKB-KW"/>
</dbReference>
<dbReference type="GO" id="GO:0006508">
    <property type="term" value="P:proteolysis"/>
    <property type="evidence" value="ECO:0007669"/>
    <property type="project" value="UniProtKB-KW"/>
</dbReference>
<evidence type="ECO:0000256" key="6">
    <source>
        <dbReference type="ARBA" id="ARBA00022670"/>
    </source>
</evidence>
<dbReference type="Proteomes" id="UP000027822">
    <property type="component" value="Unassembled WGS sequence"/>
</dbReference>
<keyword evidence="11" id="KW-1185">Reference proteome</keyword>
<evidence type="ECO:0000313" key="10">
    <source>
        <dbReference type="EMBL" id="KEK19238.1"/>
    </source>
</evidence>
<keyword evidence="5" id="KW-0031">Aminopeptidase</keyword>
<evidence type="ECO:0000256" key="2">
    <source>
        <dbReference type="ARBA" id="ARBA00001946"/>
    </source>
</evidence>
<dbReference type="GO" id="GO:0004177">
    <property type="term" value="F:aminopeptidase activity"/>
    <property type="evidence" value="ECO:0007669"/>
    <property type="project" value="UniProtKB-KW"/>
</dbReference>
<dbReference type="eggNOG" id="COG2309">
    <property type="taxonomic scope" value="Bacteria"/>
</dbReference>
<comment type="cofactor">
    <cofactor evidence="2">
        <name>Mg(2+)</name>
        <dbReference type="ChEBI" id="CHEBI:18420"/>
    </cofactor>
</comment>
<dbReference type="MEROPS" id="M29.002"/>
<dbReference type="SUPFAM" id="SSF144052">
    <property type="entry name" value="Thermophilic metalloprotease-like"/>
    <property type="match status" value="1"/>
</dbReference>
<organism evidence="10 11">
    <name type="scientific">Bacillus manliponensis</name>
    <dbReference type="NCBI Taxonomy" id="574376"/>
    <lineage>
        <taxon>Bacteria</taxon>
        <taxon>Bacillati</taxon>
        <taxon>Bacillota</taxon>
        <taxon>Bacilli</taxon>
        <taxon>Bacillales</taxon>
        <taxon>Bacillaceae</taxon>
        <taxon>Bacillus</taxon>
        <taxon>Bacillus cereus group</taxon>
    </lineage>
</organism>
<name>A0A073KAA6_9BACI</name>
<sequence length="409" mass="45634">MSFEQTLEKYAALAVNVGVNIQPGQTLFIGAPIESYEFVRLVTKKAYESGAKHVYVDWADEVLTRIKFDLAPEEAFSEFPAWKAHAREELAKEGAAFLSIYASNPDLLKGVDSARISRANKAAGEAMKVYRDYVQADKVSWCVISVPTKEWAAKVFSDLPEEQQIPQLWDAIFKATRADLENPVQAWDEHNANLHTKVDYLNEKHYKALHYKGPGTDLTIELPEKHVWVGAGSLNEKDVPFMANIPTEEVFTMPLKKGVNGYVTSSKPLVYSGNIIDNFTLTFENGRIVDYKAETGEEALKNLIETDEGSHFIGELALVPHDSPISNTNILFYNTLFDENASCHLAIGNAYAFNLDGGKTMSKEELEKHGANSSITHEDFMIGNAELDIDGIKEDGTREPVFKKGNWAF</sequence>
<comment type="cofactor">
    <cofactor evidence="1">
        <name>Co(2+)</name>
        <dbReference type="ChEBI" id="CHEBI:48828"/>
    </cofactor>
</comment>
<dbReference type="OrthoDB" id="9803993at2"/>
<dbReference type="PRINTS" id="PR00919">
    <property type="entry name" value="THERMOPTASE"/>
</dbReference>
<evidence type="ECO:0000256" key="8">
    <source>
        <dbReference type="ARBA" id="ARBA00022801"/>
    </source>
</evidence>
<accession>A0A073KAA6</accession>
<evidence type="ECO:0000256" key="4">
    <source>
        <dbReference type="ARBA" id="ARBA00008236"/>
    </source>
</evidence>